<dbReference type="Gene3D" id="3.40.50.300">
    <property type="entry name" value="P-loop containing nucleotide triphosphate hydrolases"/>
    <property type="match status" value="1"/>
</dbReference>
<gene>
    <name evidence="11" type="ORF">DNTS_004429</name>
</gene>
<dbReference type="GO" id="GO:0016020">
    <property type="term" value="C:membrane"/>
    <property type="evidence" value="ECO:0007669"/>
    <property type="project" value="UniProtKB-SubCell"/>
</dbReference>
<protein>
    <recommendedName>
        <fullName evidence="13">Sulfotransferase domain-containing protein</fullName>
    </recommendedName>
</protein>
<dbReference type="GO" id="GO:0047757">
    <property type="term" value="F:chondroitin-glucuronate 5-epimerase activity"/>
    <property type="evidence" value="ECO:0007669"/>
    <property type="project" value="TreeGrafter"/>
</dbReference>
<evidence type="ECO:0008006" key="13">
    <source>
        <dbReference type="Google" id="ProtNLM"/>
    </source>
</evidence>
<dbReference type="InterPro" id="IPR008929">
    <property type="entry name" value="Chondroitin_lyas"/>
</dbReference>
<comment type="caution">
    <text evidence="11">The sequence shown here is derived from an EMBL/GenBank/DDBJ whole genome shotgun (WGS) entry which is preliminary data.</text>
</comment>
<dbReference type="Gene3D" id="2.70.98.70">
    <property type="match status" value="1"/>
</dbReference>
<evidence type="ECO:0000256" key="2">
    <source>
        <dbReference type="ARBA" id="ARBA00006556"/>
    </source>
</evidence>
<name>A0A553R788_9TELE</name>
<feature type="chain" id="PRO_5022227526" description="Sulfotransferase domain-containing protein" evidence="10">
    <location>
        <begin position="26"/>
        <end position="1212"/>
    </location>
</feature>
<keyword evidence="12" id="KW-1185">Reference proteome</keyword>
<evidence type="ECO:0000256" key="9">
    <source>
        <dbReference type="SAM" id="Phobius"/>
    </source>
</evidence>
<dbReference type="PANTHER" id="PTHR15532:SF2">
    <property type="entry name" value="DERMATAN-SULFATE EPIMERASE-LIKE PROTEIN"/>
    <property type="match status" value="1"/>
</dbReference>
<accession>A0A553R788</accession>
<comment type="subcellular location">
    <subcellularLocation>
        <location evidence="1">Membrane</location>
        <topology evidence="1">Multi-pass membrane protein</topology>
    </subcellularLocation>
</comment>
<dbReference type="AlphaFoldDB" id="A0A553R788"/>
<dbReference type="SUPFAM" id="SSF48230">
    <property type="entry name" value="Chondroitin AC/alginate lyase"/>
    <property type="match status" value="1"/>
</dbReference>
<evidence type="ECO:0000256" key="1">
    <source>
        <dbReference type="ARBA" id="ARBA00004141"/>
    </source>
</evidence>
<evidence type="ECO:0000256" key="7">
    <source>
        <dbReference type="ARBA" id="ARBA00023180"/>
    </source>
</evidence>
<keyword evidence="8" id="KW-0413">Isomerase</keyword>
<feature type="transmembrane region" description="Helical" evidence="9">
    <location>
        <begin position="804"/>
        <end position="824"/>
    </location>
</feature>
<reference evidence="11 12" key="1">
    <citation type="journal article" date="2019" name="Sci. Data">
        <title>Hybrid genome assembly and annotation of Danionella translucida.</title>
        <authorList>
            <person name="Kadobianskyi M."/>
            <person name="Schulze L."/>
            <person name="Schuelke M."/>
            <person name="Judkewitz B."/>
        </authorList>
    </citation>
    <scope>NUCLEOTIDE SEQUENCE [LARGE SCALE GENOMIC DNA]</scope>
    <source>
        <strain evidence="11 12">Bolton</strain>
    </source>
</reference>
<dbReference type="STRING" id="623744.A0A553R788"/>
<evidence type="ECO:0000256" key="3">
    <source>
        <dbReference type="ARBA" id="ARBA00022692"/>
    </source>
</evidence>
<evidence type="ECO:0000313" key="12">
    <source>
        <dbReference type="Proteomes" id="UP000316079"/>
    </source>
</evidence>
<dbReference type="SUPFAM" id="SSF52540">
    <property type="entry name" value="P-loop containing nucleoside triphosphate hydrolases"/>
    <property type="match status" value="1"/>
</dbReference>
<evidence type="ECO:0000313" key="11">
    <source>
        <dbReference type="EMBL" id="TRY98038.1"/>
    </source>
</evidence>
<evidence type="ECO:0000256" key="4">
    <source>
        <dbReference type="ARBA" id="ARBA00022729"/>
    </source>
</evidence>
<evidence type="ECO:0000256" key="6">
    <source>
        <dbReference type="ARBA" id="ARBA00023136"/>
    </source>
</evidence>
<proteinExistence type="inferred from homology"/>
<keyword evidence="3 9" id="KW-0812">Transmembrane</keyword>
<keyword evidence="4 10" id="KW-0732">Signal</keyword>
<sequence>MQSSGLWRFILLLVLISSLGPSAGAISSRTLNVMGNQDHSDPKADMQLHPSQSLSAETLDASSLHPSMFFSLQDVALLRRQSASSHLQVFRLIRGAVLTMLSTPQLYLPPHTHQEFSSKWNEVYGNNLPPLALYCLLYPEDTAAERLLSTYMDRMASYPDWTVHSSLDQDLPTAHSLTGFATAFDFIFSFLEQQRRDLYLRKIFAETQRLYKASQHKAWGKQFLQSTPTTNFLALLTGALVLGAHRDSEVEVWRQTAVDHMEKTMLLLNRIVDGSLSEGVAYGSYTTRAITQYAFLAQRHFHIDHSQSPWLHQHFWFYYATLLPGFQRTVGIADSNYNWFYGPESQLVFLDSFVMRNGTGNWLAQQIRKHRPKDGPMGQSLVQRWTTLHTEFLWFNASLTPIPPVGQSVPQMHVFPDWGVVTFGAGLPPGKGNTFLSFKSSKLGGQAVFDLVHSKQISWLENWSSFSLGHEHPDQNSFTFAPNGQVFVSEALHGPKLSFLNNVLEFGPLPHSLCRAPWEGQLGECGPELRWMDPEVGDSAGELVTASNHREFIFTSGEAVAAYSTGMGLKSVYRSLVLLDSQTLLVLDHVEKLNHSSVSSVSAFFHNLDIDFKYVPHRSSEQYSGALMDVWDAHYQMFWFDSEGHSPDTQIQEAEQEAEFKKRWTQFINVTFAFTGSVARMAYVMHGPYVKVSHCRFIESSEDGVRLILHINNTEKVVSIATNHRDIAARYRFLGFGGYSKLEDPDKIIWFGLGSQSVSKHNHAPASFVDFRFVLNLGSGVILCVVVVCLVLQRRYLLCVSRPMRSAFIVVLLLWMIQLLLVSGRCHPILCGVRWSSSSDLKTSSQRALPEQHRLPLPTLVVTGLPGSGFNLLKLLFINSSDFLYLPTLSEHLDLPEGISDFDPALDACEWTSGDAQSGRFKPMHNWIHSLVHNTKQLLQNISLQVLAMDQSWRPESWPEPQVQRRVDQKRTLWWAGSKLDSKVLGGVYQDWEELQRLWNHALEHRNARTVLELSGPGWALKIPFLTKDLGTELRIILVMQDPRAWVDEAISRGGSSLHSMLTRRLRSALQGRHCPGEMAPEFGPLRRLLLGPGTRTVVILARLWQAHTAAALRVARRAPAESVLKLRVEDLEHRPLDVAGQVQELLGVPLSPAALGRIQLHSRAFSLGEEGKVSVSKKESWRRRLHHRELRIIEGICGTLMRGLGYNTVTQ</sequence>
<evidence type="ECO:0000256" key="8">
    <source>
        <dbReference type="ARBA" id="ARBA00023235"/>
    </source>
</evidence>
<keyword evidence="5 9" id="KW-1133">Transmembrane helix</keyword>
<dbReference type="EMBL" id="SRMA01025192">
    <property type="protein sequence ID" value="TRY98038.1"/>
    <property type="molecule type" value="Genomic_DNA"/>
</dbReference>
<feature type="transmembrane region" description="Helical" evidence="9">
    <location>
        <begin position="773"/>
        <end position="792"/>
    </location>
</feature>
<dbReference type="PANTHER" id="PTHR15532">
    <property type="match status" value="1"/>
</dbReference>
<dbReference type="InterPro" id="IPR027417">
    <property type="entry name" value="P-loop_NTPase"/>
</dbReference>
<evidence type="ECO:0000256" key="10">
    <source>
        <dbReference type="SAM" id="SignalP"/>
    </source>
</evidence>
<organism evidence="11 12">
    <name type="scientific">Danionella cerebrum</name>
    <dbReference type="NCBI Taxonomy" id="2873325"/>
    <lineage>
        <taxon>Eukaryota</taxon>
        <taxon>Metazoa</taxon>
        <taxon>Chordata</taxon>
        <taxon>Craniata</taxon>
        <taxon>Vertebrata</taxon>
        <taxon>Euteleostomi</taxon>
        <taxon>Actinopterygii</taxon>
        <taxon>Neopterygii</taxon>
        <taxon>Teleostei</taxon>
        <taxon>Ostariophysi</taxon>
        <taxon>Cypriniformes</taxon>
        <taxon>Danionidae</taxon>
        <taxon>Danioninae</taxon>
        <taxon>Danionella</taxon>
    </lineage>
</organism>
<evidence type="ECO:0000256" key="5">
    <source>
        <dbReference type="ARBA" id="ARBA00022989"/>
    </source>
</evidence>
<dbReference type="Gene3D" id="1.50.10.100">
    <property type="entry name" value="Chondroitin AC/alginate lyase"/>
    <property type="match status" value="1"/>
</dbReference>
<feature type="signal peptide" evidence="10">
    <location>
        <begin position="1"/>
        <end position="25"/>
    </location>
</feature>
<keyword evidence="7" id="KW-0325">Glycoprotein</keyword>
<dbReference type="InterPro" id="IPR052447">
    <property type="entry name" value="Dermatan-Sulfate_Isomerase"/>
</dbReference>
<keyword evidence="6 9" id="KW-0472">Membrane</keyword>
<comment type="similarity">
    <text evidence="2">Belongs to the dermatan-sulfate isomerase family.</text>
</comment>
<dbReference type="Proteomes" id="UP000316079">
    <property type="component" value="Unassembled WGS sequence"/>
</dbReference>
<dbReference type="OrthoDB" id="5946629at2759"/>